<dbReference type="STRING" id="1220578.FPE01S_02_02440"/>
<dbReference type="EMBL" id="BBWV01000002">
    <property type="protein sequence ID" value="GAO43140.1"/>
    <property type="molecule type" value="Genomic_DNA"/>
</dbReference>
<keyword evidence="1" id="KW-0812">Transmembrane</keyword>
<feature type="transmembrane region" description="Helical" evidence="1">
    <location>
        <begin position="105"/>
        <end position="124"/>
    </location>
</feature>
<dbReference type="OrthoDB" id="5072157at2"/>
<sequence>MNKTYLVSLLLLILVVPVTGTFLELSRREIPFTVELFGKWFIFSAAGLRLFIAGLRQSLQPSFTAHKIFHFTGTDSYAVIRELGFANICLGLMGIISISRPDWRMPAAFASGLYYGLAGLLHIIKKPTGINEAVAMWTDLIIFALLAACFLSMTLPGSSYICMPTTFPYETDAFPISAHLSFFLWLQRHPGSRSSCI</sequence>
<name>A0A0E9N1B3_9BACT</name>
<reference evidence="2 3" key="1">
    <citation type="submission" date="2015-04" db="EMBL/GenBank/DDBJ databases">
        <title>Whole genome shotgun sequence of Flavihumibacter petaseus NBRC 106054.</title>
        <authorList>
            <person name="Miyazawa S."/>
            <person name="Hosoyama A."/>
            <person name="Hashimoto M."/>
            <person name="Noguchi M."/>
            <person name="Tsuchikane K."/>
            <person name="Ohji S."/>
            <person name="Yamazoe A."/>
            <person name="Ichikawa N."/>
            <person name="Kimura A."/>
            <person name="Fujita N."/>
        </authorList>
    </citation>
    <scope>NUCLEOTIDE SEQUENCE [LARGE SCALE GENOMIC DNA]</scope>
    <source>
        <strain evidence="2 3">NBRC 106054</strain>
    </source>
</reference>
<feature type="transmembrane region" description="Helical" evidence="1">
    <location>
        <begin position="36"/>
        <end position="55"/>
    </location>
</feature>
<dbReference type="InterPro" id="IPR046740">
    <property type="entry name" value="DUF6790"/>
</dbReference>
<dbReference type="AlphaFoldDB" id="A0A0E9N1B3"/>
<comment type="caution">
    <text evidence="2">The sequence shown here is derived from an EMBL/GenBank/DDBJ whole genome shotgun (WGS) entry which is preliminary data.</text>
</comment>
<protein>
    <submittedName>
        <fullName evidence="2">Uncharacterized protein</fullName>
    </submittedName>
</protein>
<feature type="transmembrane region" description="Helical" evidence="1">
    <location>
        <begin position="136"/>
        <end position="155"/>
    </location>
</feature>
<evidence type="ECO:0000313" key="3">
    <source>
        <dbReference type="Proteomes" id="UP000033121"/>
    </source>
</evidence>
<feature type="transmembrane region" description="Helical" evidence="1">
    <location>
        <begin position="76"/>
        <end position="99"/>
    </location>
</feature>
<keyword evidence="1" id="KW-0472">Membrane</keyword>
<dbReference type="RefSeq" id="WP_052955715.1">
    <property type="nucleotide sequence ID" value="NZ_BBWV01000002.1"/>
</dbReference>
<accession>A0A0E9N1B3</accession>
<dbReference type="Pfam" id="PF20589">
    <property type="entry name" value="DUF6790"/>
    <property type="match status" value="1"/>
</dbReference>
<keyword evidence="3" id="KW-1185">Reference proteome</keyword>
<evidence type="ECO:0000313" key="2">
    <source>
        <dbReference type="EMBL" id="GAO43140.1"/>
    </source>
</evidence>
<evidence type="ECO:0000256" key="1">
    <source>
        <dbReference type="SAM" id="Phobius"/>
    </source>
</evidence>
<dbReference type="Proteomes" id="UP000033121">
    <property type="component" value="Unassembled WGS sequence"/>
</dbReference>
<keyword evidence="1" id="KW-1133">Transmembrane helix</keyword>
<gene>
    <name evidence="2" type="ORF">FPE01S_02_02440</name>
</gene>
<organism evidence="2 3">
    <name type="scientific">Flavihumibacter petaseus NBRC 106054</name>
    <dbReference type="NCBI Taxonomy" id="1220578"/>
    <lineage>
        <taxon>Bacteria</taxon>
        <taxon>Pseudomonadati</taxon>
        <taxon>Bacteroidota</taxon>
        <taxon>Chitinophagia</taxon>
        <taxon>Chitinophagales</taxon>
        <taxon>Chitinophagaceae</taxon>
        <taxon>Flavihumibacter</taxon>
    </lineage>
</organism>
<proteinExistence type="predicted"/>